<comment type="caution">
    <text evidence="4">The sequence shown here is derived from an EMBL/GenBank/DDBJ whole genome shotgun (WGS) entry which is preliminary data.</text>
</comment>
<keyword evidence="2" id="KW-0378">Hydrolase</keyword>
<dbReference type="PROSITE" id="PS00893">
    <property type="entry name" value="NUDIX_BOX"/>
    <property type="match status" value="1"/>
</dbReference>
<reference evidence="5" key="1">
    <citation type="journal article" date="2017" name="Proc. Natl. Acad. Sci. U.S.A.">
        <title>Simulation of Deepwater Horizon oil plume reveals substrate specialization within a complex community of hydrocarbon degraders.</title>
        <authorList>
            <person name="Hu P."/>
            <person name="Dubinsky E.A."/>
            <person name="Probst A.J."/>
            <person name="Wang J."/>
            <person name="Sieber C.M.K."/>
            <person name="Tom L.M."/>
            <person name="Gardinali P."/>
            <person name="Banfield J.F."/>
            <person name="Atlas R.M."/>
            <person name="Andersen G.L."/>
        </authorList>
    </citation>
    <scope>NUCLEOTIDE SEQUENCE [LARGE SCALE GENOMIC DNA]</scope>
</reference>
<evidence type="ECO:0000256" key="2">
    <source>
        <dbReference type="ARBA" id="ARBA00022801"/>
    </source>
</evidence>
<evidence type="ECO:0000313" key="5">
    <source>
        <dbReference type="Proteomes" id="UP000243053"/>
    </source>
</evidence>
<dbReference type="EMBL" id="MAAF01000028">
    <property type="protein sequence ID" value="OUR83381.1"/>
    <property type="molecule type" value="Genomic_DNA"/>
</dbReference>
<comment type="cofactor">
    <cofactor evidence="1">
        <name>Mg(2+)</name>
        <dbReference type="ChEBI" id="CHEBI:18420"/>
    </cofactor>
</comment>
<dbReference type="Proteomes" id="UP000243053">
    <property type="component" value="Unassembled WGS sequence"/>
</dbReference>
<evidence type="ECO:0000256" key="1">
    <source>
        <dbReference type="ARBA" id="ARBA00001946"/>
    </source>
</evidence>
<dbReference type="InterPro" id="IPR000086">
    <property type="entry name" value="NUDIX_hydrolase_dom"/>
</dbReference>
<proteinExistence type="predicted"/>
<sequence length="179" mass="20482">MRLLKSTIHPDITDLSASSFTRKATRAIVLKGENILLLYTKRYHDYSLPGGGIDEDESNIDGLIRELKEETGAHSVKDVEVFGLYEEFRPWHKEGFAIVHMQSYCYTCTIDDELLEPELEAHELSNGMHPVWMNIHQAIAHNEETIAKSDKKGLSIERETFLLKRIVSELLNESEPVSR</sequence>
<dbReference type="PANTHER" id="PTHR43046">
    <property type="entry name" value="GDP-MANNOSE MANNOSYL HYDROLASE"/>
    <property type="match status" value="1"/>
</dbReference>
<dbReference type="Pfam" id="PF00293">
    <property type="entry name" value="NUDIX"/>
    <property type="match status" value="1"/>
</dbReference>
<accession>A0A1Y5EL21</accession>
<evidence type="ECO:0000313" key="4">
    <source>
        <dbReference type="EMBL" id="OUR83381.1"/>
    </source>
</evidence>
<dbReference type="InterPro" id="IPR015797">
    <property type="entry name" value="NUDIX_hydrolase-like_dom_sf"/>
</dbReference>
<dbReference type="InterPro" id="IPR020084">
    <property type="entry name" value="NUDIX_hydrolase_CS"/>
</dbReference>
<dbReference type="GO" id="GO:0016787">
    <property type="term" value="F:hydrolase activity"/>
    <property type="evidence" value="ECO:0007669"/>
    <property type="project" value="UniProtKB-KW"/>
</dbReference>
<dbReference type="SUPFAM" id="SSF55811">
    <property type="entry name" value="Nudix"/>
    <property type="match status" value="1"/>
</dbReference>
<gene>
    <name evidence="4" type="ORF">A9Q75_04780</name>
</gene>
<feature type="domain" description="Nudix hydrolase" evidence="3">
    <location>
        <begin position="20"/>
        <end position="155"/>
    </location>
</feature>
<dbReference type="CDD" id="cd02883">
    <property type="entry name" value="NUDIX_Hydrolase"/>
    <property type="match status" value="1"/>
</dbReference>
<name>A0A1Y5EL21_COLPS</name>
<protein>
    <submittedName>
        <fullName evidence="4">DNA mismatch repair protein MutT</fullName>
    </submittedName>
</protein>
<dbReference type="AlphaFoldDB" id="A0A1Y5EL21"/>
<evidence type="ECO:0000259" key="3">
    <source>
        <dbReference type="PROSITE" id="PS51462"/>
    </source>
</evidence>
<dbReference type="PANTHER" id="PTHR43046:SF15">
    <property type="entry name" value="MUTT_NUDIX FAMILY PROTEIN"/>
    <property type="match status" value="1"/>
</dbReference>
<organism evidence="4 5">
    <name type="scientific">Colwellia psychrerythraea</name>
    <name type="common">Vibrio psychroerythus</name>
    <dbReference type="NCBI Taxonomy" id="28229"/>
    <lineage>
        <taxon>Bacteria</taxon>
        <taxon>Pseudomonadati</taxon>
        <taxon>Pseudomonadota</taxon>
        <taxon>Gammaproteobacteria</taxon>
        <taxon>Alteromonadales</taxon>
        <taxon>Colwelliaceae</taxon>
        <taxon>Colwellia</taxon>
    </lineage>
</organism>
<dbReference type="PROSITE" id="PS51462">
    <property type="entry name" value="NUDIX"/>
    <property type="match status" value="1"/>
</dbReference>
<dbReference type="Gene3D" id="3.90.79.10">
    <property type="entry name" value="Nucleoside Triphosphate Pyrophosphohydrolase"/>
    <property type="match status" value="1"/>
</dbReference>